<feature type="repeat" description="Solcar" evidence="2">
    <location>
        <begin position="348"/>
        <end position="441"/>
    </location>
</feature>
<feature type="transmembrane region" description="Helical" evidence="4">
    <location>
        <begin position="350"/>
        <end position="370"/>
    </location>
</feature>
<feature type="transmembrane region" description="Helical" evidence="4">
    <location>
        <begin position="317"/>
        <end position="338"/>
    </location>
</feature>
<keyword evidence="3" id="KW-0813">Transport</keyword>
<keyword evidence="2 3" id="KW-0812">Transmembrane</keyword>
<evidence type="ECO:0008006" key="7">
    <source>
        <dbReference type="Google" id="ProtNLM"/>
    </source>
</evidence>
<feature type="transmembrane region" description="Helical" evidence="4">
    <location>
        <begin position="226"/>
        <end position="247"/>
    </location>
</feature>
<dbReference type="GO" id="GO:0016020">
    <property type="term" value="C:membrane"/>
    <property type="evidence" value="ECO:0007669"/>
    <property type="project" value="UniProtKB-UniRule"/>
</dbReference>
<name>A0A8S1PG86_PARPR</name>
<protein>
    <recommendedName>
        <fullName evidence="7">Mitochondrial carrier protein</fullName>
    </recommendedName>
</protein>
<comment type="caution">
    <text evidence="5">The sequence shown here is derived from an EMBL/GenBank/DDBJ whole genome shotgun (WGS) entry which is preliminary data.</text>
</comment>
<dbReference type="Pfam" id="PF00153">
    <property type="entry name" value="Mito_carr"/>
    <property type="match status" value="3"/>
</dbReference>
<dbReference type="EMBL" id="CAJJDM010000120">
    <property type="protein sequence ID" value="CAD8101929.1"/>
    <property type="molecule type" value="Genomic_DNA"/>
</dbReference>
<dbReference type="InterPro" id="IPR018108">
    <property type="entry name" value="MCP_transmembrane"/>
</dbReference>
<evidence type="ECO:0000313" key="6">
    <source>
        <dbReference type="Proteomes" id="UP000688137"/>
    </source>
</evidence>
<comment type="similarity">
    <text evidence="3">Belongs to the mitochondrial carrier (TC 2.A.29) family.</text>
</comment>
<organism evidence="5 6">
    <name type="scientific">Paramecium primaurelia</name>
    <dbReference type="NCBI Taxonomy" id="5886"/>
    <lineage>
        <taxon>Eukaryota</taxon>
        <taxon>Sar</taxon>
        <taxon>Alveolata</taxon>
        <taxon>Ciliophora</taxon>
        <taxon>Intramacronucleata</taxon>
        <taxon>Oligohymenophorea</taxon>
        <taxon>Peniculida</taxon>
        <taxon>Parameciidae</taxon>
        <taxon>Paramecium</taxon>
    </lineage>
</organism>
<sequence length="446" mass="51350">MKKDGPNISKVASDLILAYKQLTGQQNEIVISPRYEKTALYFPQSPIEEQIEEENQLDSPRKTYTENEDDYLKEISELRQIVDQMRMKYMNIPERYLTQPLNSNNQSNQNYNTNPLKKKTKKHIISLGNSMGKFNDQVLLLFFISYFCYFIYHFYKKIIIMSSLLTESIASAISGIIGKFLCYPLDTVKAQFYVERKPIQMNLRDVQKTFKNVYQQGGIKQFYKGGLIAIIGSGPAFSLYLTSYQYFKREIGHKIESKLLLHLCCGLLAETVSGVLWLPIDVVKERLQVQKRFGHHNYSGSIDAVLQIFKQEGILGLYRGFGATLGFFGPYSALYFASFEYLKEQTNNHALLSSLGAFFFSSILTQPLSVSKMRIQIQSRKMQQNQTGEGLFNYKNQLHGIWRILIDEGIQALFRGYVMRCLYAGSLTTFNMTCAELLKNYANNKI</sequence>
<keyword evidence="6" id="KW-1185">Reference proteome</keyword>
<evidence type="ECO:0000256" key="2">
    <source>
        <dbReference type="PROSITE-ProRule" id="PRU00282"/>
    </source>
</evidence>
<dbReference type="AlphaFoldDB" id="A0A8S1PG86"/>
<evidence type="ECO:0000313" key="5">
    <source>
        <dbReference type="EMBL" id="CAD8101929.1"/>
    </source>
</evidence>
<keyword evidence="1" id="KW-0677">Repeat</keyword>
<feature type="transmembrane region" description="Helical" evidence="4">
    <location>
        <begin position="138"/>
        <end position="155"/>
    </location>
</feature>
<proteinExistence type="inferred from homology"/>
<dbReference type="OMA" id="IIGKFLC"/>
<reference evidence="5" key="1">
    <citation type="submission" date="2021-01" db="EMBL/GenBank/DDBJ databases">
        <authorList>
            <consortium name="Genoscope - CEA"/>
            <person name="William W."/>
        </authorList>
    </citation>
    <scope>NUCLEOTIDE SEQUENCE</scope>
</reference>
<accession>A0A8S1PG86</accession>
<evidence type="ECO:0000256" key="3">
    <source>
        <dbReference type="RuleBase" id="RU000488"/>
    </source>
</evidence>
<keyword evidence="4" id="KW-1133">Transmembrane helix</keyword>
<keyword evidence="2 4" id="KW-0472">Membrane</keyword>
<feature type="repeat" description="Solcar" evidence="2">
    <location>
        <begin position="162"/>
        <end position="250"/>
    </location>
</feature>
<evidence type="ECO:0000256" key="1">
    <source>
        <dbReference type="ARBA" id="ARBA00022737"/>
    </source>
</evidence>
<feature type="transmembrane region" description="Helical" evidence="4">
    <location>
        <begin position="259"/>
        <end position="283"/>
    </location>
</feature>
<feature type="repeat" description="Solcar" evidence="2">
    <location>
        <begin position="257"/>
        <end position="345"/>
    </location>
</feature>
<dbReference type="PANTHER" id="PTHR24089">
    <property type="entry name" value="SOLUTE CARRIER FAMILY 25"/>
    <property type="match status" value="1"/>
</dbReference>
<dbReference type="Proteomes" id="UP000688137">
    <property type="component" value="Unassembled WGS sequence"/>
</dbReference>
<evidence type="ECO:0000256" key="4">
    <source>
        <dbReference type="SAM" id="Phobius"/>
    </source>
</evidence>
<dbReference type="PROSITE" id="PS50920">
    <property type="entry name" value="SOLCAR"/>
    <property type="match status" value="3"/>
</dbReference>
<gene>
    <name evidence="5" type="ORF">PPRIM_AZ9-3.1.T1170039</name>
</gene>